<organism evidence="1 2">
    <name type="scientific">Nocardia rhizosphaerae</name>
    <dbReference type="NCBI Taxonomy" id="1691571"/>
    <lineage>
        <taxon>Bacteria</taxon>
        <taxon>Bacillati</taxon>
        <taxon>Actinomycetota</taxon>
        <taxon>Actinomycetes</taxon>
        <taxon>Mycobacteriales</taxon>
        <taxon>Nocardiaceae</taxon>
        <taxon>Nocardia</taxon>
    </lineage>
</organism>
<proteinExistence type="predicted"/>
<accession>A0ABV8LDY8</accession>
<name>A0ABV8LDY8_9NOCA</name>
<comment type="caution">
    <text evidence="1">The sequence shown here is derived from an EMBL/GenBank/DDBJ whole genome shotgun (WGS) entry which is preliminary data.</text>
</comment>
<dbReference type="EMBL" id="JBHSBA010000018">
    <property type="protein sequence ID" value="MFC4128959.1"/>
    <property type="molecule type" value="Genomic_DNA"/>
</dbReference>
<reference evidence="2" key="1">
    <citation type="journal article" date="2019" name="Int. J. Syst. Evol. Microbiol.">
        <title>The Global Catalogue of Microorganisms (GCM) 10K type strain sequencing project: providing services to taxonomists for standard genome sequencing and annotation.</title>
        <authorList>
            <consortium name="The Broad Institute Genomics Platform"/>
            <consortium name="The Broad Institute Genome Sequencing Center for Infectious Disease"/>
            <person name="Wu L."/>
            <person name="Ma J."/>
        </authorList>
    </citation>
    <scope>NUCLEOTIDE SEQUENCE [LARGE SCALE GENOMIC DNA]</scope>
    <source>
        <strain evidence="2">CGMCC 4.7204</strain>
    </source>
</reference>
<dbReference type="RefSeq" id="WP_378554846.1">
    <property type="nucleotide sequence ID" value="NZ_JBHSBA010000018.1"/>
</dbReference>
<protein>
    <submittedName>
        <fullName evidence="1">Uncharacterized protein</fullName>
    </submittedName>
</protein>
<evidence type="ECO:0000313" key="2">
    <source>
        <dbReference type="Proteomes" id="UP001595767"/>
    </source>
</evidence>
<dbReference type="Proteomes" id="UP001595767">
    <property type="component" value="Unassembled WGS sequence"/>
</dbReference>
<sequence>MTAEEIRAEAIERVAQADFAYTEKFMGRAREWDAATESDRKFHREMAAVAVDALGDLLPTGVDVQHGWIDRNPEGAIVHREPACHRYVTAWKAGPE</sequence>
<evidence type="ECO:0000313" key="1">
    <source>
        <dbReference type="EMBL" id="MFC4128959.1"/>
    </source>
</evidence>
<gene>
    <name evidence="1" type="ORF">ACFOW8_28915</name>
</gene>
<keyword evidence="2" id="KW-1185">Reference proteome</keyword>